<organism evidence="1 2">
    <name type="scientific">Penicillium cinerascens</name>
    <dbReference type="NCBI Taxonomy" id="70096"/>
    <lineage>
        <taxon>Eukaryota</taxon>
        <taxon>Fungi</taxon>
        <taxon>Dikarya</taxon>
        <taxon>Ascomycota</taxon>
        <taxon>Pezizomycotina</taxon>
        <taxon>Eurotiomycetes</taxon>
        <taxon>Eurotiomycetidae</taxon>
        <taxon>Eurotiales</taxon>
        <taxon>Aspergillaceae</taxon>
        <taxon>Penicillium</taxon>
    </lineage>
</organism>
<evidence type="ECO:0000313" key="2">
    <source>
        <dbReference type="Proteomes" id="UP001150904"/>
    </source>
</evidence>
<protein>
    <submittedName>
        <fullName evidence="1">Uncharacterized protein</fullName>
    </submittedName>
</protein>
<reference evidence="1" key="1">
    <citation type="submission" date="2022-12" db="EMBL/GenBank/DDBJ databases">
        <authorList>
            <person name="Petersen C."/>
        </authorList>
    </citation>
    <scope>NUCLEOTIDE SEQUENCE</scope>
    <source>
        <strain evidence="1">IBT 15544</strain>
    </source>
</reference>
<dbReference type="RefSeq" id="XP_058309411.1">
    <property type="nucleotide sequence ID" value="XM_058452873.1"/>
</dbReference>
<gene>
    <name evidence="1" type="ORF">N7498_005811</name>
</gene>
<sequence length="96" mass="10730">MVIGWLTVPETLYSVEEKTPSDQRETPTRVVGIGQRVAPPCTGSYVRRGMWDEDLGARRAVCFNETLYTSDLYEVQVPDDRLGSHAPDHMESQAGC</sequence>
<reference evidence="1" key="2">
    <citation type="journal article" date="2023" name="IMA Fungus">
        <title>Comparative genomic study of the Penicillium genus elucidates a diverse pangenome and 15 lateral gene transfer events.</title>
        <authorList>
            <person name="Petersen C."/>
            <person name="Sorensen T."/>
            <person name="Nielsen M.R."/>
            <person name="Sondergaard T.E."/>
            <person name="Sorensen J.L."/>
            <person name="Fitzpatrick D.A."/>
            <person name="Frisvad J.C."/>
            <person name="Nielsen K.L."/>
        </authorList>
    </citation>
    <scope>NUCLEOTIDE SEQUENCE</scope>
    <source>
        <strain evidence="1">IBT 15544</strain>
    </source>
</reference>
<dbReference type="EMBL" id="JAPQKR010000012">
    <property type="protein sequence ID" value="KAJ5204932.1"/>
    <property type="molecule type" value="Genomic_DNA"/>
</dbReference>
<comment type="caution">
    <text evidence="1">The sequence shown here is derived from an EMBL/GenBank/DDBJ whole genome shotgun (WGS) entry which is preliminary data.</text>
</comment>
<keyword evidence="2" id="KW-1185">Reference proteome</keyword>
<dbReference type="GeneID" id="83180174"/>
<accession>A0A9W9T0J8</accession>
<dbReference type="AlphaFoldDB" id="A0A9W9T0J8"/>
<name>A0A9W9T0J8_9EURO</name>
<evidence type="ECO:0000313" key="1">
    <source>
        <dbReference type="EMBL" id="KAJ5204932.1"/>
    </source>
</evidence>
<proteinExistence type="predicted"/>
<dbReference type="Proteomes" id="UP001150904">
    <property type="component" value="Unassembled WGS sequence"/>
</dbReference>